<evidence type="ECO:0000256" key="6">
    <source>
        <dbReference type="ARBA" id="ARBA00023266"/>
    </source>
</evidence>
<dbReference type="InterPro" id="IPR015424">
    <property type="entry name" value="PyrdxlP-dep_Trfase"/>
</dbReference>
<comment type="function">
    <text evidence="8">Converts seryl-tRNA(Sec) to selenocysteinyl-tRNA(Sec) required for selenoprotein biosynthesis.</text>
</comment>
<organism evidence="11 12">
    <name type="scientific">Psychracetigena formicireducens</name>
    <dbReference type="NCBI Taxonomy" id="2986056"/>
    <lineage>
        <taxon>Bacteria</taxon>
        <taxon>Bacillati</taxon>
        <taxon>Candidatus Lithacetigenota</taxon>
        <taxon>Candidatus Psychracetigena</taxon>
    </lineage>
</organism>
<dbReference type="Gene3D" id="3.90.1150.180">
    <property type="match status" value="1"/>
</dbReference>
<keyword evidence="6 8" id="KW-0711">Selenium</keyword>
<dbReference type="PANTHER" id="PTHR32328">
    <property type="entry name" value="L-SERYL-TRNA(SEC) SELENIUM TRANSFERASE"/>
    <property type="match status" value="1"/>
</dbReference>
<keyword evidence="5 8" id="KW-0648">Protein biosynthesis</keyword>
<evidence type="ECO:0000256" key="2">
    <source>
        <dbReference type="ARBA" id="ARBA00022490"/>
    </source>
</evidence>
<dbReference type="GO" id="GO:0005737">
    <property type="term" value="C:cytoplasm"/>
    <property type="evidence" value="ECO:0007669"/>
    <property type="project" value="UniProtKB-SubCell"/>
</dbReference>
<dbReference type="GO" id="GO:0004125">
    <property type="term" value="F:L-seryl-tRNA(Sec) selenium transferase activity"/>
    <property type="evidence" value="ECO:0007669"/>
    <property type="project" value="UniProtKB-UniRule"/>
</dbReference>
<dbReference type="InterPro" id="IPR018319">
    <property type="entry name" value="SelA-like"/>
</dbReference>
<gene>
    <name evidence="8 11" type="primary">selA</name>
    <name evidence="11" type="ORF">DDT42_00400</name>
</gene>
<keyword evidence="2 8" id="KW-0963">Cytoplasm</keyword>
<dbReference type="EMBL" id="QLTW01000011">
    <property type="protein sequence ID" value="MBT9144558.1"/>
    <property type="molecule type" value="Genomic_DNA"/>
</dbReference>
<comment type="caution">
    <text evidence="11">The sequence shown here is derived from an EMBL/GenBank/DDBJ whole genome shotgun (WGS) entry which is preliminary data.</text>
</comment>
<dbReference type="Proteomes" id="UP000811545">
    <property type="component" value="Unassembled WGS sequence"/>
</dbReference>
<feature type="modified residue" description="N6-(pyridoxal phosphate)lysine" evidence="8 9">
    <location>
        <position position="289"/>
    </location>
</feature>
<dbReference type="GO" id="GO:0001717">
    <property type="term" value="P:conversion of seryl-tRNAsec to selenocys-tRNAsec"/>
    <property type="evidence" value="ECO:0007669"/>
    <property type="project" value="UniProtKB-UniRule"/>
</dbReference>
<proteinExistence type="inferred from homology"/>
<dbReference type="InterPro" id="IPR015421">
    <property type="entry name" value="PyrdxlP-dep_Trfase_major"/>
</dbReference>
<evidence type="ECO:0000256" key="1">
    <source>
        <dbReference type="ARBA" id="ARBA00001933"/>
    </source>
</evidence>
<evidence type="ECO:0000313" key="12">
    <source>
        <dbReference type="Proteomes" id="UP000811545"/>
    </source>
</evidence>
<dbReference type="Gene3D" id="3.40.640.10">
    <property type="entry name" value="Type I PLP-dependent aspartate aminotransferase-like (Major domain)"/>
    <property type="match status" value="1"/>
</dbReference>
<sequence length="453" mass="50689">MKENQLRKLPSMETILSNSEVKELYKLYPRNLVKEAVNDLLVKIRLDSKTNLRLDISLPSIIYEVQQFLSKKKIRKVLNGTGVLLHTNLGRSPLPMISCVKVLEVMSSYSNLEYNLFSGERGSRLEYIEYLITKLTGGESAFVVNNNAGAVLLVLSAFCQDKEVIVSRGELVEIGGSFRVPDIMMQSSAKLVEVGTTNITRLSDYAQAINEKTAALLKVHPSNFSIKGFTEQVDLKELTRLGREKNLITIEDLGSGLLKNYFKELLKPEPTVEDSLKAEVDLVLFSGDKLLGGPQCGIIIGKKHLIKRIEQHPLSRALRIDKMTVAALEAVLELYFDESRPLLESPLFRMLLMDISELRKRVGYILKKVKNKKYLETIEGVSTTGGGSLPDCAIPTILITVKKEGKTAEELSRYFRDSNPPLIGTINNDTFTIDLRTILETQDEELVTLLNGV</sequence>
<evidence type="ECO:0000259" key="10">
    <source>
        <dbReference type="Pfam" id="PF12390"/>
    </source>
</evidence>
<dbReference type="InterPro" id="IPR025862">
    <property type="entry name" value="SelA_trans_N_dom"/>
</dbReference>
<comment type="similarity">
    <text evidence="7 8">Belongs to the SelA family.</text>
</comment>
<comment type="pathway">
    <text evidence="8">Aminoacyl-tRNA biosynthesis; selenocysteinyl-tRNA(Sec) biosynthesis; selenocysteinyl-tRNA(Sec) from L-seryl-tRNA(Sec) (bacterial route): step 1/1.</text>
</comment>
<evidence type="ECO:0000256" key="8">
    <source>
        <dbReference type="HAMAP-Rule" id="MF_00423"/>
    </source>
</evidence>
<dbReference type="PANTHER" id="PTHR32328:SF0">
    <property type="entry name" value="L-SERYL-TRNA(SEC) SELENIUM TRANSFERASE"/>
    <property type="match status" value="1"/>
</dbReference>
<dbReference type="HAMAP" id="MF_00423">
    <property type="entry name" value="SelA"/>
    <property type="match status" value="1"/>
</dbReference>
<dbReference type="SUPFAM" id="SSF53383">
    <property type="entry name" value="PLP-dependent transferases"/>
    <property type="match status" value="1"/>
</dbReference>
<evidence type="ECO:0000256" key="5">
    <source>
        <dbReference type="ARBA" id="ARBA00022917"/>
    </source>
</evidence>
<keyword evidence="4 8" id="KW-0663">Pyridoxal phosphate</keyword>
<comment type="cofactor">
    <cofactor evidence="1 8 9">
        <name>pyridoxal 5'-phosphate</name>
        <dbReference type="ChEBI" id="CHEBI:597326"/>
    </cofactor>
</comment>
<feature type="domain" description="L-seryl-tRNA selenium transferase N-terminal" evidence="10">
    <location>
        <begin position="6"/>
        <end position="42"/>
    </location>
</feature>
<dbReference type="Pfam" id="PF12390">
    <property type="entry name" value="Se-cys_synth_N"/>
    <property type="match status" value="1"/>
</dbReference>
<protein>
    <recommendedName>
        <fullName evidence="8">L-seryl-tRNA(Sec) selenium transferase</fullName>
        <ecNumber evidence="8">2.9.1.1</ecNumber>
    </recommendedName>
    <alternativeName>
        <fullName evidence="8">Selenocysteine synthase</fullName>
        <shortName evidence="8">Sec synthase</shortName>
    </alternativeName>
    <alternativeName>
        <fullName evidence="8">Selenocysteinyl-tRNA(Sec) synthase</fullName>
    </alternativeName>
</protein>
<accession>A0A9E2BFB0</accession>
<evidence type="ECO:0000256" key="7">
    <source>
        <dbReference type="ARBA" id="ARBA00044507"/>
    </source>
</evidence>
<dbReference type="InterPro" id="IPR004534">
    <property type="entry name" value="SelA_trans"/>
</dbReference>
<dbReference type="Pfam" id="PF03841">
    <property type="entry name" value="SelA"/>
    <property type="match status" value="1"/>
</dbReference>
<dbReference type="EC" id="2.9.1.1" evidence="8"/>
<evidence type="ECO:0000256" key="4">
    <source>
        <dbReference type="ARBA" id="ARBA00022898"/>
    </source>
</evidence>
<name>A0A9E2BFB0_PSYF1</name>
<reference evidence="11 12" key="1">
    <citation type="journal article" date="2021" name="bioRxiv">
        <title>Unique metabolic strategies in Hadean analogues reveal hints for primordial physiology.</title>
        <authorList>
            <person name="Nobu M.K."/>
            <person name="Nakai R."/>
            <person name="Tamazawa S."/>
            <person name="Mori H."/>
            <person name="Toyoda A."/>
            <person name="Ijiri A."/>
            <person name="Suzuki S."/>
            <person name="Kurokawa K."/>
            <person name="Kamagata Y."/>
            <person name="Tamaki H."/>
        </authorList>
    </citation>
    <scope>NUCLEOTIDE SEQUENCE [LARGE SCALE GENOMIC DNA]</scope>
    <source>
        <strain evidence="11">BS525</strain>
    </source>
</reference>
<dbReference type="AlphaFoldDB" id="A0A9E2BFB0"/>
<comment type="subcellular location">
    <subcellularLocation>
        <location evidence="8">Cytoplasm</location>
    </subcellularLocation>
</comment>
<evidence type="ECO:0000256" key="3">
    <source>
        <dbReference type="ARBA" id="ARBA00022679"/>
    </source>
</evidence>
<dbReference type="NCBIfam" id="TIGR00474">
    <property type="entry name" value="selA"/>
    <property type="match status" value="1"/>
</dbReference>
<dbReference type="GO" id="GO:0001514">
    <property type="term" value="P:selenocysteine incorporation"/>
    <property type="evidence" value="ECO:0007669"/>
    <property type="project" value="UniProtKB-UniRule"/>
</dbReference>
<keyword evidence="3 8" id="KW-0808">Transferase</keyword>
<evidence type="ECO:0000313" key="11">
    <source>
        <dbReference type="EMBL" id="MBT9144558.1"/>
    </source>
</evidence>
<comment type="catalytic activity">
    <reaction evidence="8">
        <text>L-seryl-tRNA(Sec) + selenophosphate + H(+) = L-selenocysteinyl-tRNA(Sec) + phosphate</text>
        <dbReference type="Rhea" id="RHEA:22728"/>
        <dbReference type="Rhea" id="RHEA-COMP:9742"/>
        <dbReference type="Rhea" id="RHEA-COMP:9743"/>
        <dbReference type="ChEBI" id="CHEBI:15378"/>
        <dbReference type="ChEBI" id="CHEBI:16144"/>
        <dbReference type="ChEBI" id="CHEBI:43474"/>
        <dbReference type="ChEBI" id="CHEBI:78533"/>
        <dbReference type="ChEBI" id="CHEBI:78573"/>
        <dbReference type="EC" id="2.9.1.1"/>
    </reaction>
</comment>
<evidence type="ECO:0000256" key="9">
    <source>
        <dbReference type="PIRSR" id="PIRSR618319-50"/>
    </source>
</evidence>